<evidence type="ECO:0000256" key="8">
    <source>
        <dbReference type="ARBA" id="ARBA00030520"/>
    </source>
</evidence>
<dbReference type="EC" id="6.1.1.4" evidence="2"/>
<dbReference type="Pfam" id="PF00133">
    <property type="entry name" value="tRNA-synt_1"/>
    <property type="match status" value="2"/>
</dbReference>
<feature type="domain" description="Aminoacyl-tRNA synthetase class Ia" evidence="11">
    <location>
        <begin position="202"/>
        <end position="773"/>
    </location>
</feature>
<evidence type="ECO:0000313" key="13">
    <source>
        <dbReference type="EMBL" id="KAK9795569.1"/>
    </source>
</evidence>
<dbReference type="GO" id="GO:0048608">
    <property type="term" value="P:reproductive structure development"/>
    <property type="evidence" value="ECO:0007669"/>
    <property type="project" value="UniProtKB-ARBA"/>
</dbReference>
<evidence type="ECO:0000313" key="14">
    <source>
        <dbReference type="Proteomes" id="UP001465755"/>
    </source>
</evidence>
<dbReference type="GO" id="GO:0005524">
    <property type="term" value="F:ATP binding"/>
    <property type="evidence" value="ECO:0007669"/>
    <property type="project" value="UniProtKB-KW"/>
</dbReference>
<keyword evidence="5 9" id="KW-0067">ATP-binding</keyword>
<keyword evidence="4 9" id="KW-0547">Nucleotide-binding</keyword>
<sequence length="1063" mass="118368">MAGEEKQRNTARLDQLLEIQAKAQASWKSNKVFEVDAPVPEDKVLGQKKFFGNFPFPYMNGLLHLGHAFSLSKLEFACAFHRLCGDRVLFPQAFHCTGMPIKACADKLDAELDEQGNRRPVTDSAEAMQAEVEDAAQAQPPQNDSAAAERDPAKFSSKKSKAAAKQGTATTQWGILASNGIPEQDIPKFRHPEHWLKYFPPKAVRDITGLGCGVDWRRSFITTDANPHFDAFVQWQMRTLKKRGYIHRDRRYAIYSPKDGQPCMDHDRASGEGVGPQEYTLIKMQALELPGPLAALKGKGTVFLLAATLRPETMYGQTNCWALPTGDYGAYESSTGEIYIVAARAARIMSYQDRFPETGKAEPILSVKGQDLLGVPLKAPNCPFDRIHVLPLLTISMEKGTGIVTSVPSDAPDDYAALMDLRNKPKLREKFGVLDEWVLPFEVQPIINIPGYGDKAAELMCQKLKISSQNDTKKLAEAKAEVYLKGFTHGTLIVGPHKGQPVQKVKTVIRDEMIKAAQAILYSEPEKRVVSRSGDECVVALTDQWFLTYGQDEWQARTRGLLESMETYGPDCRHDFEYALGWLEQWACSRSFGLGTRIPWDPQYLVESLSDSTIYMAYYTVCHLLQAGDAFTQTPGAEGVSPPTAEDLSDEVWDYVLLDGPLPSSTGIPTERLELARREFNYWYPFDLRASGKDLINNHLSFCLYTHTAIWQDRPDLWPRSMRCNGHLRLNNEKMSKSTGNFKTLDEAIRDFSADGVRIALAAAGDAMADANFEYEVADKAVLRLTKELAWIEKEVWPALAGLRTGPLEFLDQVFANELAIAAHDTHKAYEAMLFNKALDAGYYVLQNARDEYRHACGVSGMHRDLAVQYIKVSTLLLAPIAPHTCEHVWGTVLQERGSVLTAGWPVLPEPDIKVKAMEVYLSKTIRGLRDSVDRALLPPKARKGKAPAHVAQQVVAVDVYVADRFIGWQETALQFMALHLSDGSDVAGFGKLTGSLLEEIRTKDVGGGMSDADLKRTVIPFAKFHWSEALEGGKQMLDVTLPFDEVDITALQRVPDVHTALY</sequence>
<feature type="region of interest" description="Disordered" evidence="10">
    <location>
        <begin position="115"/>
        <end position="168"/>
    </location>
</feature>
<dbReference type="InterPro" id="IPR014729">
    <property type="entry name" value="Rossmann-like_a/b/a_fold"/>
</dbReference>
<dbReference type="FunFam" id="3.90.740.10:FF:000001">
    <property type="entry name" value="Leucine--tRNA ligase, cytoplasmic"/>
    <property type="match status" value="1"/>
</dbReference>
<name>A0AAW1NQS2_9CHLO</name>
<gene>
    <name evidence="13" type="ORF">WJX73_002580</name>
</gene>
<dbReference type="SUPFAM" id="SSF47323">
    <property type="entry name" value="Anticodon-binding domain of a subclass of class I aminoacyl-tRNA synthetases"/>
    <property type="match status" value="1"/>
</dbReference>
<dbReference type="GO" id="GO:0006429">
    <property type="term" value="P:leucyl-tRNA aminoacylation"/>
    <property type="evidence" value="ECO:0007669"/>
    <property type="project" value="InterPro"/>
</dbReference>
<dbReference type="InterPro" id="IPR009080">
    <property type="entry name" value="tRNAsynth_Ia_anticodon-bd"/>
</dbReference>
<evidence type="ECO:0000256" key="2">
    <source>
        <dbReference type="ARBA" id="ARBA00013164"/>
    </source>
</evidence>
<keyword evidence="3 9" id="KW-0436">Ligase</keyword>
<evidence type="ECO:0000256" key="1">
    <source>
        <dbReference type="ARBA" id="ARBA00005594"/>
    </source>
</evidence>
<dbReference type="GO" id="GO:0009791">
    <property type="term" value="P:post-embryonic development"/>
    <property type="evidence" value="ECO:0007669"/>
    <property type="project" value="UniProtKB-ARBA"/>
</dbReference>
<protein>
    <recommendedName>
        <fullName evidence="2">leucine--tRNA ligase</fullName>
        <ecNumber evidence="2">6.1.1.4</ecNumber>
    </recommendedName>
    <alternativeName>
        <fullName evidence="8">Leucyl-tRNA synthetase</fullName>
    </alternativeName>
</protein>
<dbReference type="GO" id="GO:0004823">
    <property type="term" value="F:leucine-tRNA ligase activity"/>
    <property type="evidence" value="ECO:0007669"/>
    <property type="project" value="UniProtKB-EC"/>
</dbReference>
<dbReference type="NCBIfam" id="TIGR00395">
    <property type="entry name" value="leuS_arch"/>
    <property type="match status" value="1"/>
</dbReference>
<evidence type="ECO:0000256" key="7">
    <source>
        <dbReference type="ARBA" id="ARBA00023146"/>
    </source>
</evidence>
<dbReference type="SUPFAM" id="SSF52374">
    <property type="entry name" value="Nucleotidylyl transferase"/>
    <property type="match status" value="1"/>
</dbReference>
<accession>A0AAW1NQS2</accession>
<dbReference type="InterPro" id="IPR001412">
    <property type="entry name" value="aa-tRNA-synth_I_CS"/>
</dbReference>
<evidence type="ECO:0000256" key="3">
    <source>
        <dbReference type="ARBA" id="ARBA00022598"/>
    </source>
</evidence>
<dbReference type="GO" id="GO:0002161">
    <property type="term" value="F:aminoacyl-tRNA deacylase activity"/>
    <property type="evidence" value="ECO:0007669"/>
    <property type="project" value="InterPro"/>
</dbReference>
<comment type="similarity">
    <text evidence="1 9">Belongs to the class-I aminoacyl-tRNA synthetase family.</text>
</comment>
<feature type="domain" description="Methionyl/Valyl/Leucyl/Isoleucyl-tRNA synthetase anticodon-binding" evidence="12">
    <location>
        <begin position="812"/>
        <end position="931"/>
    </location>
</feature>
<evidence type="ECO:0000256" key="5">
    <source>
        <dbReference type="ARBA" id="ARBA00022840"/>
    </source>
</evidence>
<dbReference type="SUPFAM" id="SSF50677">
    <property type="entry name" value="ValRS/IleRS/LeuRS editing domain"/>
    <property type="match status" value="1"/>
</dbReference>
<organism evidence="13 14">
    <name type="scientific">Symbiochloris irregularis</name>
    <dbReference type="NCBI Taxonomy" id="706552"/>
    <lineage>
        <taxon>Eukaryota</taxon>
        <taxon>Viridiplantae</taxon>
        <taxon>Chlorophyta</taxon>
        <taxon>core chlorophytes</taxon>
        <taxon>Trebouxiophyceae</taxon>
        <taxon>Trebouxiales</taxon>
        <taxon>Trebouxiaceae</taxon>
        <taxon>Symbiochloris</taxon>
    </lineage>
</organism>
<evidence type="ECO:0000256" key="10">
    <source>
        <dbReference type="SAM" id="MobiDB-lite"/>
    </source>
</evidence>
<dbReference type="PROSITE" id="PS00178">
    <property type="entry name" value="AA_TRNA_LIGASE_I"/>
    <property type="match status" value="1"/>
</dbReference>
<feature type="domain" description="Aminoacyl-tRNA synthetase class Ia" evidence="11">
    <location>
        <begin position="24"/>
        <end position="133"/>
    </location>
</feature>
<dbReference type="PANTHER" id="PTHR45794">
    <property type="entry name" value="LEUCYL-TRNA SYNTHETASE"/>
    <property type="match status" value="1"/>
</dbReference>
<dbReference type="Gene3D" id="1.10.730.10">
    <property type="entry name" value="Isoleucyl-tRNA Synthetase, Domain 1"/>
    <property type="match status" value="1"/>
</dbReference>
<evidence type="ECO:0000259" key="11">
    <source>
        <dbReference type="Pfam" id="PF00133"/>
    </source>
</evidence>
<dbReference type="InterPro" id="IPR013155">
    <property type="entry name" value="M/V/L/I-tRNA-synth_anticd-bd"/>
</dbReference>
<dbReference type="AlphaFoldDB" id="A0AAW1NQS2"/>
<keyword evidence="7 9" id="KW-0030">Aminoacyl-tRNA synthetase</keyword>
<comment type="caution">
    <text evidence="13">The sequence shown here is derived from an EMBL/GenBank/DDBJ whole genome shotgun (WGS) entry which is preliminary data.</text>
</comment>
<keyword evidence="6 9" id="KW-0648">Protein biosynthesis</keyword>
<evidence type="ECO:0000259" key="12">
    <source>
        <dbReference type="Pfam" id="PF08264"/>
    </source>
</evidence>
<dbReference type="InterPro" id="IPR002300">
    <property type="entry name" value="aa-tRNA-synth_Ia"/>
</dbReference>
<evidence type="ECO:0000256" key="9">
    <source>
        <dbReference type="RuleBase" id="RU363035"/>
    </source>
</evidence>
<keyword evidence="14" id="KW-1185">Reference proteome</keyword>
<evidence type="ECO:0000256" key="6">
    <source>
        <dbReference type="ARBA" id="ARBA00022917"/>
    </source>
</evidence>
<evidence type="ECO:0000256" key="4">
    <source>
        <dbReference type="ARBA" id="ARBA00022741"/>
    </source>
</evidence>
<dbReference type="PANTHER" id="PTHR45794:SF1">
    <property type="entry name" value="LEUCINE--TRNA LIGASE, CYTOPLASMIC"/>
    <property type="match status" value="1"/>
</dbReference>
<dbReference type="InterPro" id="IPR009008">
    <property type="entry name" value="Val/Leu/Ile-tRNA-synth_edit"/>
</dbReference>
<proteinExistence type="inferred from homology"/>
<dbReference type="Pfam" id="PF08264">
    <property type="entry name" value="Anticodon_1"/>
    <property type="match status" value="1"/>
</dbReference>
<dbReference type="EMBL" id="JALJOQ010000126">
    <property type="protein sequence ID" value="KAK9795569.1"/>
    <property type="molecule type" value="Genomic_DNA"/>
</dbReference>
<dbReference type="Gene3D" id="3.40.50.620">
    <property type="entry name" value="HUPs"/>
    <property type="match status" value="2"/>
</dbReference>
<dbReference type="Proteomes" id="UP001465755">
    <property type="component" value="Unassembled WGS sequence"/>
</dbReference>
<dbReference type="Gene3D" id="3.90.740.10">
    <property type="entry name" value="Valyl/Leucyl/Isoleucyl-tRNA synthetase, editing domain"/>
    <property type="match status" value="1"/>
</dbReference>
<dbReference type="InterPro" id="IPR004493">
    <property type="entry name" value="Leu-tRNA-synth_Ia_arc/euk"/>
</dbReference>
<reference evidence="13 14" key="1">
    <citation type="journal article" date="2024" name="Nat. Commun.">
        <title>Phylogenomics reveals the evolutionary origins of lichenization in chlorophyte algae.</title>
        <authorList>
            <person name="Puginier C."/>
            <person name="Libourel C."/>
            <person name="Otte J."/>
            <person name="Skaloud P."/>
            <person name="Haon M."/>
            <person name="Grisel S."/>
            <person name="Petersen M."/>
            <person name="Berrin J.G."/>
            <person name="Delaux P.M."/>
            <person name="Dal Grande F."/>
            <person name="Keller J."/>
        </authorList>
    </citation>
    <scope>NUCLEOTIDE SEQUENCE [LARGE SCALE GENOMIC DNA]</scope>
    <source>
        <strain evidence="13 14">SAG 2036</strain>
    </source>
</reference>